<dbReference type="RefSeq" id="WP_245881468.1">
    <property type="nucleotide sequence ID" value="NZ_QGGP01000002.1"/>
</dbReference>
<evidence type="ECO:0000313" key="1">
    <source>
        <dbReference type="EMBL" id="PWK19516.1"/>
    </source>
</evidence>
<comment type="caution">
    <text evidence="1">The sequence shown here is derived from an EMBL/GenBank/DDBJ whole genome shotgun (WGS) entry which is preliminary data.</text>
</comment>
<dbReference type="EMBL" id="QGGP01000002">
    <property type="protein sequence ID" value="PWK19516.1"/>
    <property type="molecule type" value="Genomic_DNA"/>
</dbReference>
<reference evidence="1 2" key="1">
    <citation type="submission" date="2018-05" db="EMBL/GenBank/DDBJ databases">
        <title>Genomic Encyclopedia of Archaeal and Bacterial Type Strains, Phase II (KMG-II): from individual species to whole genera.</title>
        <authorList>
            <person name="Goeker M."/>
        </authorList>
    </citation>
    <scope>NUCLEOTIDE SEQUENCE [LARGE SCALE GENOMIC DNA]</scope>
    <source>
        <strain evidence="1 2">DSM 22637</strain>
    </source>
</reference>
<dbReference type="PANTHER" id="PTHR37804">
    <property type="entry name" value="CDAA REGULATORY PROTEIN CDAR"/>
    <property type="match status" value="1"/>
</dbReference>
<name>A0A316DP22_9FLAO</name>
<protein>
    <recommendedName>
        <fullName evidence="3">YbbR-like protein</fullName>
    </recommendedName>
</protein>
<sequence>MLRNIKSKILASIQNKKINIFLLFLVLSFVVLLVLKLSTTYTNTITFKINKINVPESYLVLNDSSHTLKITLRTSGFNLLKYYFKKPNVDIGFNENIEKSKDYYIWNKHQGFSDLNLQFDKDIEIVSIIPDTLKFRFDVNAVKKVPIKLNSKLSFSVGFDLLDSIKIVPDSIKIIGPEVLVSEISFVETDTFRLKDIKSDIDSPVLLNLPKDNNLIFSENSVEIKADVDKFTEGHLKIPVTVINVPDSLKIKYFPKKLYVTYYTSLSNYNSISANDFIITCNFNEVEKESEYLKPQIVQQPKDARNVKLSQEQIEFIIIE</sequence>
<dbReference type="PANTHER" id="PTHR37804:SF1">
    <property type="entry name" value="CDAA REGULATORY PROTEIN CDAR"/>
    <property type="match status" value="1"/>
</dbReference>
<evidence type="ECO:0000313" key="2">
    <source>
        <dbReference type="Proteomes" id="UP000245430"/>
    </source>
</evidence>
<organism evidence="1 2">
    <name type="scientific">Xanthomarina spongicola</name>
    <dbReference type="NCBI Taxonomy" id="570520"/>
    <lineage>
        <taxon>Bacteria</taxon>
        <taxon>Pseudomonadati</taxon>
        <taxon>Bacteroidota</taxon>
        <taxon>Flavobacteriia</taxon>
        <taxon>Flavobacteriales</taxon>
        <taxon>Flavobacteriaceae</taxon>
        <taxon>Xanthomarina</taxon>
    </lineage>
</organism>
<gene>
    <name evidence="1" type="ORF">LX78_00863</name>
</gene>
<keyword evidence="2" id="KW-1185">Reference proteome</keyword>
<evidence type="ECO:0008006" key="3">
    <source>
        <dbReference type="Google" id="ProtNLM"/>
    </source>
</evidence>
<dbReference type="Proteomes" id="UP000245430">
    <property type="component" value="Unassembled WGS sequence"/>
</dbReference>
<dbReference type="Gene3D" id="2.170.120.40">
    <property type="entry name" value="YbbR-like domain"/>
    <property type="match status" value="1"/>
</dbReference>
<proteinExistence type="predicted"/>
<dbReference type="Gene3D" id="2.170.120.30">
    <property type="match status" value="1"/>
</dbReference>
<accession>A0A316DP22</accession>
<dbReference type="AlphaFoldDB" id="A0A316DP22"/>
<dbReference type="InterPro" id="IPR053154">
    <property type="entry name" value="c-di-AMP_regulator"/>
</dbReference>